<keyword evidence="4" id="KW-1185">Reference proteome</keyword>
<evidence type="ECO:0000313" key="3">
    <source>
        <dbReference type="EMBL" id="MFC7411692.1"/>
    </source>
</evidence>
<feature type="domain" description="Aldehyde dehydrogenase" evidence="2">
    <location>
        <begin position="28"/>
        <end position="73"/>
    </location>
</feature>
<organism evidence="3 4">
    <name type="scientific">Hydrogenophaga atypica</name>
    <dbReference type="NCBI Taxonomy" id="249409"/>
    <lineage>
        <taxon>Bacteria</taxon>
        <taxon>Pseudomonadati</taxon>
        <taxon>Pseudomonadota</taxon>
        <taxon>Betaproteobacteria</taxon>
        <taxon>Burkholderiales</taxon>
        <taxon>Comamonadaceae</taxon>
        <taxon>Hydrogenophaga</taxon>
    </lineage>
</organism>
<dbReference type="InterPro" id="IPR016161">
    <property type="entry name" value="Ald_DH/histidinol_DH"/>
</dbReference>
<evidence type="ECO:0000259" key="2">
    <source>
        <dbReference type="Pfam" id="PF00171"/>
    </source>
</evidence>
<name>A0ABW2QSK9_9BURK</name>
<reference evidence="4" key="1">
    <citation type="journal article" date="2019" name="Int. J. Syst. Evol. Microbiol.">
        <title>The Global Catalogue of Microorganisms (GCM) 10K type strain sequencing project: providing services to taxonomists for standard genome sequencing and annotation.</title>
        <authorList>
            <consortium name="The Broad Institute Genomics Platform"/>
            <consortium name="The Broad Institute Genome Sequencing Center for Infectious Disease"/>
            <person name="Wu L."/>
            <person name="Ma J."/>
        </authorList>
    </citation>
    <scope>NUCLEOTIDE SEQUENCE [LARGE SCALE GENOMIC DNA]</scope>
    <source>
        <strain evidence="4">CGMCC 1.12371</strain>
    </source>
</reference>
<comment type="caution">
    <text evidence="3">The sequence shown here is derived from an EMBL/GenBank/DDBJ whole genome shotgun (WGS) entry which is preliminary data.</text>
</comment>
<dbReference type="RefSeq" id="WP_382228469.1">
    <property type="nucleotide sequence ID" value="NZ_JBHTCA010000043.1"/>
</dbReference>
<dbReference type="Pfam" id="PF00171">
    <property type="entry name" value="Aldedh"/>
    <property type="match status" value="1"/>
</dbReference>
<dbReference type="Proteomes" id="UP001596501">
    <property type="component" value="Unassembled WGS sequence"/>
</dbReference>
<dbReference type="Gene3D" id="3.40.605.10">
    <property type="entry name" value="Aldehyde Dehydrogenase, Chain A, domain 1"/>
    <property type="match status" value="1"/>
</dbReference>
<proteinExistence type="predicted"/>
<accession>A0ABW2QSK9</accession>
<sequence>MDMKTSSPLDLLQDPSLLKTDALINGQWVAGSARFDVHDPATGLKLADVANLGPADAEAAIAAADAAWAAWRNK</sequence>
<dbReference type="InterPro" id="IPR015590">
    <property type="entry name" value="Aldehyde_DH_dom"/>
</dbReference>
<evidence type="ECO:0000313" key="4">
    <source>
        <dbReference type="Proteomes" id="UP001596501"/>
    </source>
</evidence>
<dbReference type="EMBL" id="JBHTCA010000043">
    <property type="protein sequence ID" value="MFC7411692.1"/>
    <property type="molecule type" value="Genomic_DNA"/>
</dbReference>
<gene>
    <name evidence="3" type="ORF">ACFQPB_22815</name>
</gene>
<dbReference type="InterPro" id="IPR016162">
    <property type="entry name" value="Ald_DH_N"/>
</dbReference>
<feature type="non-terminal residue" evidence="3">
    <location>
        <position position="74"/>
    </location>
</feature>
<protein>
    <submittedName>
        <fullName evidence="3">Aldehyde dehydrogenase family protein</fullName>
    </submittedName>
</protein>
<keyword evidence="1" id="KW-0560">Oxidoreductase</keyword>
<dbReference type="SUPFAM" id="SSF53720">
    <property type="entry name" value="ALDH-like"/>
    <property type="match status" value="1"/>
</dbReference>
<evidence type="ECO:0000256" key="1">
    <source>
        <dbReference type="ARBA" id="ARBA00023002"/>
    </source>
</evidence>